<name>A0ABN2EQ13_9ACTN</name>
<evidence type="ECO:0000313" key="1">
    <source>
        <dbReference type="EMBL" id="GAA1614233.1"/>
    </source>
</evidence>
<proteinExistence type="predicted"/>
<organism evidence="1 2">
    <name type="scientific">Nonomuraea maheshkhaliensis</name>
    <dbReference type="NCBI Taxonomy" id="419590"/>
    <lineage>
        <taxon>Bacteria</taxon>
        <taxon>Bacillati</taxon>
        <taxon>Actinomycetota</taxon>
        <taxon>Actinomycetes</taxon>
        <taxon>Streptosporangiales</taxon>
        <taxon>Streptosporangiaceae</taxon>
        <taxon>Nonomuraea</taxon>
    </lineage>
</organism>
<evidence type="ECO:0000313" key="2">
    <source>
        <dbReference type="Proteomes" id="UP001500064"/>
    </source>
</evidence>
<dbReference type="RefSeq" id="WP_346101473.1">
    <property type="nucleotide sequence ID" value="NZ_BAAAMU010000003.1"/>
</dbReference>
<sequence length="191" mass="21128">MTTEKNQHLRAGKGPGDVDWEHVAKTPLLRFHAALILGIVDPTLMPSPMSEAQGEWVRQNAWTKALRAIENVYPYGIHRWCRCQAGTCWNCLSKRCAICVHRQHSPKKDDAAGTVTDRRGFVIGVIVHLPHQKPCTWVCKCLCRQRGAIPSAPLPEAVSPPIASIPGTARRSARPRIDQIDGQADLFNGSL</sequence>
<dbReference type="Pfam" id="PF19761">
    <property type="entry name" value="DUF6248"/>
    <property type="match status" value="1"/>
</dbReference>
<keyword evidence="2" id="KW-1185">Reference proteome</keyword>
<reference evidence="1 2" key="1">
    <citation type="journal article" date="2019" name="Int. J. Syst. Evol. Microbiol.">
        <title>The Global Catalogue of Microorganisms (GCM) 10K type strain sequencing project: providing services to taxonomists for standard genome sequencing and annotation.</title>
        <authorList>
            <consortium name="The Broad Institute Genomics Platform"/>
            <consortium name="The Broad Institute Genome Sequencing Center for Infectious Disease"/>
            <person name="Wu L."/>
            <person name="Ma J."/>
        </authorList>
    </citation>
    <scope>NUCLEOTIDE SEQUENCE [LARGE SCALE GENOMIC DNA]</scope>
    <source>
        <strain evidence="1 2">JCM 13929</strain>
    </source>
</reference>
<dbReference type="InterPro" id="IPR046215">
    <property type="entry name" value="DUF6248"/>
</dbReference>
<evidence type="ECO:0008006" key="3">
    <source>
        <dbReference type="Google" id="ProtNLM"/>
    </source>
</evidence>
<protein>
    <recommendedName>
        <fullName evidence="3">Transposase</fullName>
    </recommendedName>
</protein>
<accession>A0ABN2EQ13</accession>
<gene>
    <name evidence="1" type="ORF">GCM10009733_008030</name>
</gene>
<dbReference type="EMBL" id="BAAAMU010000003">
    <property type="protein sequence ID" value="GAA1614233.1"/>
    <property type="molecule type" value="Genomic_DNA"/>
</dbReference>
<dbReference type="Proteomes" id="UP001500064">
    <property type="component" value="Unassembled WGS sequence"/>
</dbReference>
<comment type="caution">
    <text evidence="1">The sequence shown here is derived from an EMBL/GenBank/DDBJ whole genome shotgun (WGS) entry which is preliminary data.</text>
</comment>